<dbReference type="Proteomes" id="UP000035721">
    <property type="component" value="Unassembled WGS sequence"/>
</dbReference>
<feature type="binding site" evidence="2">
    <location>
        <position position="63"/>
    </location>
    <ligand>
        <name>Fe cation</name>
        <dbReference type="ChEBI" id="CHEBI:24875"/>
    </ligand>
</feature>
<dbReference type="InterPro" id="IPR011051">
    <property type="entry name" value="RmlC_Cupin_sf"/>
</dbReference>
<dbReference type="InterPro" id="IPR014710">
    <property type="entry name" value="RmlC-like_jellyroll"/>
</dbReference>
<comment type="similarity">
    <text evidence="1 3">Belongs to the pirin family.</text>
</comment>
<evidence type="ECO:0000313" key="7">
    <source>
        <dbReference type="Proteomes" id="UP000035721"/>
    </source>
</evidence>
<evidence type="ECO:0000256" key="1">
    <source>
        <dbReference type="ARBA" id="ARBA00008416"/>
    </source>
</evidence>
<dbReference type="CDD" id="cd02247">
    <property type="entry name" value="cupin_pirin_C"/>
    <property type="match status" value="1"/>
</dbReference>
<comment type="caution">
    <text evidence="6">The sequence shown here is derived from an EMBL/GenBank/DDBJ whole genome shotgun (WGS) entry which is preliminary data.</text>
</comment>
<gene>
    <name evidence="6" type="ORF">BN12_2440005</name>
</gene>
<evidence type="ECO:0000256" key="2">
    <source>
        <dbReference type="PIRSR" id="PIRSR006232-1"/>
    </source>
</evidence>
<dbReference type="InterPro" id="IPR008778">
    <property type="entry name" value="Pirin_C_dom"/>
</dbReference>
<evidence type="ECO:0000259" key="4">
    <source>
        <dbReference type="Pfam" id="PF02678"/>
    </source>
</evidence>
<dbReference type="GO" id="GO:0046872">
    <property type="term" value="F:metal ion binding"/>
    <property type="evidence" value="ECO:0007669"/>
    <property type="project" value="UniProtKB-KW"/>
</dbReference>
<dbReference type="AlphaFoldDB" id="A0A077LWE1"/>
<dbReference type="Pfam" id="PF02678">
    <property type="entry name" value="Pirin"/>
    <property type="match status" value="1"/>
</dbReference>
<feature type="domain" description="Pirin N-terminal" evidence="4">
    <location>
        <begin position="30"/>
        <end position="124"/>
    </location>
</feature>
<dbReference type="PANTHER" id="PTHR13903:SF8">
    <property type="entry name" value="PIRIN"/>
    <property type="match status" value="1"/>
</dbReference>
<dbReference type="STRING" id="1194083.BN12_2440005"/>
<organism evidence="6 7">
    <name type="scientific">Nostocoides japonicum T1-X7</name>
    <dbReference type="NCBI Taxonomy" id="1194083"/>
    <lineage>
        <taxon>Bacteria</taxon>
        <taxon>Bacillati</taxon>
        <taxon>Actinomycetota</taxon>
        <taxon>Actinomycetes</taxon>
        <taxon>Micrococcales</taxon>
        <taxon>Intrasporangiaceae</taxon>
        <taxon>Nostocoides</taxon>
    </lineage>
</organism>
<name>A0A077LWE1_9MICO</name>
<accession>A0A077LWE1</accession>
<proteinExistence type="inferred from homology"/>
<dbReference type="PIRSF" id="PIRSF006232">
    <property type="entry name" value="Pirin"/>
    <property type="match status" value="1"/>
</dbReference>
<keyword evidence="2" id="KW-0479">Metal-binding</keyword>
<feature type="binding site" evidence="2">
    <location>
        <position position="105"/>
    </location>
    <ligand>
        <name>Fe cation</name>
        <dbReference type="ChEBI" id="CHEBI:24875"/>
    </ligand>
</feature>
<feature type="binding site" evidence="2">
    <location>
        <position position="107"/>
    </location>
    <ligand>
        <name>Fe cation</name>
        <dbReference type="ChEBI" id="CHEBI:24875"/>
    </ligand>
</feature>
<evidence type="ECO:0000259" key="5">
    <source>
        <dbReference type="Pfam" id="PF05726"/>
    </source>
</evidence>
<dbReference type="Gene3D" id="2.60.120.10">
    <property type="entry name" value="Jelly Rolls"/>
    <property type="match status" value="1"/>
</dbReference>
<protein>
    <recommendedName>
        <fullName evidence="8">Quercetin 2,3-dioxygenase</fullName>
    </recommendedName>
</protein>
<evidence type="ECO:0000313" key="6">
    <source>
        <dbReference type="EMBL" id="CCH78046.1"/>
    </source>
</evidence>
<keyword evidence="2" id="KW-0408">Iron</keyword>
<comment type="cofactor">
    <cofactor evidence="2">
        <name>Fe cation</name>
        <dbReference type="ChEBI" id="CHEBI:24875"/>
    </cofactor>
    <text evidence="2">Binds 1 Fe cation per subunit.</text>
</comment>
<dbReference type="Pfam" id="PF05726">
    <property type="entry name" value="Pirin_C"/>
    <property type="match status" value="1"/>
</dbReference>
<evidence type="ECO:0000256" key="3">
    <source>
        <dbReference type="RuleBase" id="RU003457"/>
    </source>
</evidence>
<dbReference type="OrthoDB" id="9780903at2"/>
<reference evidence="6 7" key="1">
    <citation type="journal article" date="2013" name="ISME J.">
        <title>A metabolic model for members of the genus Tetrasphaera involved in enhanced biological phosphorus removal.</title>
        <authorList>
            <person name="Kristiansen R."/>
            <person name="Nguyen H.T.T."/>
            <person name="Saunders A.M."/>
            <person name="Nielsen J.L."/>
            <person name="Wimmer R."/>
            <person name="Le V.Q."/>
            <person name="McIlroy S.J."/>
            <person name="Petrovski S."/>
            <person name="Seviour R.J."/>
            <person name="Calteau A."/>
            <person name="Nielsen K.L."/>
            <person name="Nielsen P.H."/>
        </authorList>
    </citation>
    <scope>NUCLEOTIDE SEQUENCE [LARGE SCALE GENOMIC DNA]</scope>
    <source>
        <strain evidence="6 7">T1-X7</strain>
    </source>
</reference>
<sequence>MTAAVGERILLEAIHARISPRDEVLRFLPHRDRRLVGAWCFVDVYGPDDVRERAGMTVAPHPHMGLQTVSWIVQGEVLHRDSLGTTALAAPGRAAIMTAGRGISHSENSPEPHSPVLQGVQLWVALPEAVREIEPSFQLGEVATPLVVGALRAGVFMGALGDVDSGTRVHSPLVGAELTRADVDGSAGDPDGWAGGTLPLDPAYEHLAVVLDGAATVDGEPVGEASAMFLPVGCADVEVRLAPAARVLLLGGEPLGEEIVMWWNFVGRSHEEIVRARTSWETRDGRFGEVSHYPTADRYEAPALPNLRLRARGAVR</sequence>
<evidence type="ECO:0008006" key="8">
    <source>
        <dbReference type="Google" id="ProtNLM"/>
    </source>
</evidence>
<keyword evidence="7" id="KW-1185">Reference proteome</keyword>
<dbReference type="InterPro" id="IPR012093">
    <property type="entry name" value="Pirin"/>
</dbReference>
<dbReference type="EMBL" id="CAJB01000162">
    <property type="protein sequence ID" value="CCH78046.1"/>
    <property type="molecule type" value="Genomic_DNA"/>
</dbReference>
<feature type="binding site" evidence="2">
    <location>
        <position position="61"/>
    </location>
    <ligand>
        <name>Fe cation</name>
        <dbReference type="ChEBI" id="CHEBI:24875"/>
    </ligand>
</feature>
<dbReference type="SUPFAM" id="SSF51182">
    <property type="entry name" value="RmlC-like cupins"/>
    <property type="match status" value="1"/>
</dbReference>
<dbReference type="InterPro" id="IPR003829">
    <property type="entry name" value="Pirin_N_dom"/>
</dbReference>
<dbReference type="RefSeq" id="WP_083455048.1">
    <property type="nucleotide sequence ID" value="NZ_HF570958.1"/>
</dbReference>
<feature type="domain" description="Pirin C-terminal" evidence="5">
    <location>
        <begin position="197"/>
        <end position="283"/>
    </location>
</feature>
<dbReference type="PANTHER" id="PTHR13903">
    <property type="entry name" value="PIRIN-RELATED"/>
    <property type="match status" value="1"/>
</dbReference>